<keyword evidence="2" id="KW-0645">Protease</keyword>
<evidence type="ECO:0000313" key="8">
    <source>
        <dbReference type="Proteomes" id="UP000438448"/>
    </source>
</evidence>
<proteinExistence type="inferred from homology"/>
<evidence type="ECO:0000256" key="2">
    <source>
        <dbReference type="ARBA" id="ARBA00022670"/>
    </source>
</evidence>
<evidence type="ECO:0000313" key="7">
    <source>
        <dbReference type="EMBL" id="MQY19237.1"/>
    </source>
</evidence>
<dbReference type="GO" id="GO:0008234">
    <property type="term" value="F:cysteine-type peptidase activity"/>
    <property type="evidence" value="ECO:0007669"/>
    <property type="project" value="UniProtKB-KW"/>
</dbReference>
<accession>A0A7K0D0J2</accession>
<evidence type="ECO:0000256" key="5">
    <source>
        <dbReference type="SAM" id="Phobius"/>
    </source>
</evidence>
<dbReference type="AlphaFoldDB" id="A0A7K0D0J2"/>
<gene>
    <name evidence="7" type="ORF">NRB20_23220</name>
</gene>
<keyword evidence="5" id="KW-1133">Transmembrane helix</keyword>
<evidence type="ECO:0000256" key="3">
    <source>
        <dbReference type="ARBA" id="ARBA00022801"/>
    </source>
</evidence>
<dbReference type="EMBL" id="WEGK01000004">
    <property type="protein sequence ID" value="MQY19237.1"/>
    <property type="molecule type" value="Genomic_DNA"/>
</dbReference>
<evidence type="ECO:0000259" key="6">
    <source>
        <dbReference type="PROSITE" id="PS51935"/>
    </source>
</evidence>
<keyword evidence="4" id="KW-0788">Thiol protease</keyword>
<keyword evidence="5" id="KW-0812">Transmembrane</keyword>
<evidence type="ECO:0000256" key="1">
    <source>
        <dbReference type="ARBA" id="ARBA00007074"/>
    </source>
</evidence>
<keyword evidence="3" id="KW-0378">Hydrolase</keyword>
<feature type="domain" description="NlpC/P60" evidence="6">
    <location>
        <begin position="92"/>
        <end position="205"/>
    </location>
</feature>
<dbReference type="InterPro" id="IPR051794">
    <property type="entry name" value="PG_Endopeptidase_C40"/>
</dbReference>
<protein>
    <recommendedName>
        <fullName evidence="6">NlpC/P60 domain-containing protein</fullName>
    </recommendedName>
</protein>
<reference evidence="7 8" key="1">
    <citation type="submission" date="2019-10" db="EMBL/GenBank/DDBJ databases">
        <title>Nocardia macrotermitis sp. nov. and Nocardia aurantia sp. nov., isolated from the gut of fungus growing-termite Macrotermes natalensis.</title>
        <authorList>
            <person name="Benndorf R."/>
            <person name="Schwitalla J."/>
            <person name="Martin K."/>
            <person name="De Beer W."/>
            <person name="Kaster A.-K."/>
            <person name="Vollmers J."/>
            <person name="Poulsen M."/>
            <person name="Beemelmanns C."/>
        </authorList>
    </citation>
    <scope>NUCLEOTIDE SEQUENCE [LARGE SCALE GENOMIC DNA]</scope>
    <source>
        <strain evidence="7 8">RB20</strain>
    </source>
</reference>
<evidence type="ECO:0000256" key="4">
    <source>
        <dbReference type="ARBA" id="ARBA00022807"/>
    </source>
</evidence>
<dbReference type="InterPro" id="IPR038765">
    <property type="entry name" value="Papain-like_cys_pep_sf"/>
</dbReference>
<name>A0A7K0D0J2_9NOCA</name>
<dbReference type="Pfam" id="PF00877">
    <property type="entry name" value="NLPC_P60"/>
    <property type="match status" value="1"/>
</dbReference>
<dbReference type="SUPFAM" id="SSF54001">
    <property type="entry name" value="Cysteine proteinases"/>
    <property type="match status" value="1"/>
</dbReference>
<sequence>MSAGNDEVRYIRRGLRRLFWFALAVAAATLGMVGATLLTTGQTFAQTPSTPDIGVPGVSNPAGIPPQIQQFLATPPFRGLLPAPQAQPAPRETTGERAVEAARTKLGSAYRYGSAGPDAFDCSGLVQWSYRQAGITLPRTSYGQLDSGRPVPLNQLQPGDLVSFYGGGHSALYEGNGRVIHASTTGSGVVESALSQMPATAARRF</sequence>
<organism evidence="7 8">
    <name type="scientific">Nocardia macrotermitis</name>
    <dbReference type="NCBI Taxonomy" id="2585198"/>
    <lineage>
        <taxon>Bacteria</taxon>
        <taxon>Bacillati</taxon>
        <taxon>Actinomycetota</taxon>
        <taxon>Actinomycetes</taxon>
        <taxon>Mycobacteriales</taxon>
        <taxon>Nocardiaceae</taxon>
        <taxon>Nocardia</taxon>
    </lineage>
</organism>
<comment type="similarity">
    <text evidence="1">Belongs to the peptidase C40 family.</text>
</comment>
<dbReference type="Gene3D" id="3.90.1720.10">
    <property type="entry name" value="endopeptidase domain like (from Nostoc punctiforme)"/>
    <property type="match status" value="1"/>
</dbReference>
<dbReference type="PROSITE" id="PS51935">
    <property type="entry name" value="NLPC_P60"/>
    <property type="match status" value="1"/>
</dbReference>
<dbReference type="InterPro" id="IPR000064">
    <property type="entry name" value="NLP_P60_dom"/>
</dbReference>
<feature type="transmembrane region" description="Helical" evidence="5">
    <location>
        <begin position="18"/>
        <end position="38"/>
    </location>
</feature>
<dbReference type="PANTHER" id="PTHR47359:SF3">
    <property type="entry name" value="NLP_P60 DOMAIN-CONTAINING PROTEIN-RELATED"/>
    <property type="match status" value="1"/>
</dbReference>
<dbReference type="Proteomes" id="UP000438448">
    <property type="component" value="Unassembled WGS sequence"/>
</dbReference>
<keyword evidence="8" id="KW-1185">Reference proteome</keyword>
<dbReference type="PANTHER" id="PTHR47359">
    <property type="entry name" value="PEPTIDOGLYCAN DL-ENDOPEPTIDASE CWLO"/>
    <property type="match status" value="1"/>
</dbReference>
<keyword evidence="5" id="KW-0472">Membrane</keyword>
<comment type="caution">
    <text evidence="7">The sequence shown here is derived from an EMBL/GenBank/DDBJ whole genome shotgun (WGS) entry which is preliminary data.</text>
</comment>
<dbReference type="GO" id="GO:0006508">
    <property type="term" value="P:proteolysis"/>
    <property type="evidence" value="ECO:0007669"/>
    <property type="project" value="UniProtKB-KW"/>
</dbReference>